<evidence type="ECO:0000259" key="8">
    <source>
        <dbReference type="PROSITE" id="PS51082"/>
    </source>
</evidence>
<dbReference type="Proteomes" id="UP001163823">
    <property type="component" value="Chromosome 7"/>
</dbReference>
<comment type="subcellular location">
    <subcellularLocation>
        <location evidence="1 6">Cytoplasm</location>
        <location evidence="1 6">Cytoskeleton</location>
    </subcellularLocation>
</comment>
<comment type="caution">
    <text evidence="9">The sequence shown here is derived from an EMBL/GenBank/DDBJ whole genome shotgun (WGS) entry which is preliminary data.</text>
</comment>
<organism evidence="9 10">
    <name type="scientific">Quillaja saponaria</name>
    <name type="common">Soap bark tree</name>
    <dbReference type="NCBI Taxonomy" id="32244"/>
    <lineage>
        <taxon>Eukaryota</taxon>
        <taxon>Viridiplantae</taxon>
        <taxon>Streptophyta</taxon>
        <taxon>Embryophyta</taxon>
        <taxon>Tracheophyta</taxon>
        <taxon>Spermatophyta</taxon>
        <taxon>Magnoliopsida</taxon>
        <taxon>eudicotyledons</taxon>
        <taxon>Gunneridae</taxon>
        <taxon>Pentapetalae</taxon>
        <taxon>rosids</taxon>
        <taxon>fabids</taxon>
        <taxon>Fabales</taxon>
        <taxon>Quillajaceae</taxon>
        <taxon>Quillaja</taxon>
    </lineage>
</organism>
<gene>
    <name evidence="9" type="ORF">O6P43_016523</name>
</gene>
<dbReference type="PANTHER" id="PTHR12902">
    <property type="entry name" value="WASP-1"/>
    <property type="match status" value="1"/>
</dbReference>
<protein>
    <recommendedName>
        <fullName evidence="6">Protein SCAR</fullName>
    </recommendedName>
    <alternativeName>
        <fullName evidence="6">Protein WAVE</fullName>
    </alternativeName>
</protein>
<dbReference type="FunFam" id="1.20.5.340:FF:000045">
    <property type="entry name" value="SCAR family protein"/>
    <property type="match status" value="1"/>
</dbReference>
<feature type="region of interest" description="Disordered" evidence="7">
    <location>
        <begin position="419"/>
        <end position="479"/>
    </location>
</feature>
<dbReference type="Gene3D" id="6.10.280.150">
    <property type="match status" value="2"/>
</dbReference>
<keyword evidence="6" id="KW-0009">Actin-binding</keyword>
<evidence type="ECO:0000256" key="2">
    <source>
        <dbReference type="ARBA" id="ARBA00006993"/>
    </source>
</evidence>
<dbReference type="GO" id="GO:0005737">
    <property type="term" value="C:cytoplasm"/>
    <property type="evidence" value="ECO:0007669"/>
    <property type="project" value="UniProtKB-ARBA"/>
</dbReference>
<comment type="similarity">
    <text evidence="2 6">Belongs to the SCAR/WAVE family.</text>
</comment>
<dbReference type="PROSITE" id="PS51082">
    <property type="entry name" value="WH2"/>
    <property type="match status" value="1"/>
</dbReference>
<dbReference type="KEGG" id="qsa:O6P43_016523"/>
<feature type="region of interest" description="Disordered" evidence="7">
    <location>
        <begin position="1435"/>
        <end position="1465"/>
    </location>
</feature>
<accession>A0AAD7PNI5</accession>
<feature type="compositionally biased region" description="Basic and acidic residues" evidence="7">
    <location>
        <begin position="568"/>
        <end position="577"/>
    </location>
</feature>
<evidence type="ECO:0000256" key="6">
    <source>
        <dbReference type="RuleBase" id="RU367034"/>
    </source>
</evidence>
<proteinExistence type="inferred from homology"/>
<dbReference type="InterPro" id="IPR028288">
    <property type="entry name" value="SCAR/WAVE_fam"/>
</dbReference>
<dbReference type="GO" id="GO:0030036">
    <property type="term" value="P:actin cytoskeleton organization"/>
    <property type="evidence" value="ECO:0007669"/>
    <property type="project" value="UniProtKB-UniRule"/>
</dbReference>
<evidence type="ECO:0000313" key="10">
    <source>
        <dbReference type="Proteomes" id="UP001163823"/>
    </source>
</evidence>
<name>A0AAD7PNI5_QUISA</name>
<keyword evidence="4 6" id="KW-0206">Cytoskeleton</keyword>
<keyword evidence="3 6" id="KW-0963">Cytoplasm</keyword>
<keyword evidence="10" id="KW-1185">Reference proteome</keyword>
<sequence length="1559" mass="169266">MPLTRYQLRNEYSLADPELYRAADKDDPEALLEGVAMAGIVGVLRQLGDLAEFAAELFHDLHEEVMTTAARSHGLMARVQQLEAEVPSLEKAFLSQTNHSSFFSTGGIDWHPNLRSEQNLITRGDLPRFIMDSYEECRGPPQLFLLDKFDVAGAGSCLQRYTDPSCFKMETEATGIPVVDVQRDKRTRKMKKKGARWRNGETPEIAPGHAKLHQLFQEESIENGYSDPARLVKLKRRQLNGSAVDSKIGKSYMEKFLESPSPDHKMVCETSVIPLPLNLISDDTSETGDQILEISTVCAVKEISGHGSTSSSPNEQEVMLEPSSNLYDEIDVSTLKEHELRPDSGTKEISSNPLDVVVKRELAVDGQQQIEGSVDGYQSDDVTSEVDSYVDALNTMMSEMEADNESRPKNSMLNIAKQGTDSDEELLESEARLSDSQSIGNSSASDENSLSKKDRSSSSCSDSLSSLIENTPSDGNGAAKLLSSTESCLGEIENKPSHQLCKVVESRETEFENTPSDGDGAAKLLSSTEYCPEEILNKPSHQLCKVVESHETEFDALVGTVNLHIPEEKTPDIREDPCSSCPMNSTSSLLQSDLGEPSSISQYVGPELDETCDGKHLSISTDSDDRTYLVESTAAVADALSLVRDDAHSIVSSEIQTVSKDDNGDPYVKSDVLTQFSSGSELSADEKCCNSSLNKVLQTESADGSSSEIMSCEKNASPEKHIISIALEEVDSFPDIGLPLDCSSSNSDILEPDKLVSEANDCIITSDLNTEDLSPGVDSTLLPDSNLFLMLGAPKTGSPTEKQFSVLTHASQQVEPDSAAVDILYSDQLSNVKEFSKMVNGEEIGGSICNVDVVRNDAPLEHQSHSPDYPQQENSAISNDVVSEMYRAEDEVVAAATAVDCGEDDVCNVTCPSSDLLSSVPRSLSTSQESPSEFQETDLKEIESNEAGATACPTEPEALKEVDQLDPPSDIISSPMKDHASLQESPPRSSDSHEGAPASHAESEAHAVTDRLEVPPADLQSILNRSVSCDPSYGDVHDLSITEQTQNRYPVKNVTIAPDFSAVDDQESNSKLLCVSDFVQNGEDAVSSPCHSQPEAETPLEKSLQLHDGQLDTKYLVQDGKSSNSMELQCEQMQTPTDLVQERRSHAASECLLDQPSPSESLPPQPSGVELDQTKQVMNSLQPLLPSLLPEATQITLEEMPPMPPLPPMQWRMGKFQLASLASHTNLVEVSQTSLSPIQPFQTEDKSQISLPSSESGMLQPQNRVLPVLGGKGENLRQAFGYLVDDLDHSAPVPTAVQLPTIFNDANSRHNYLGLGDAQTQNPFFTVPAVSTERPPHDVLVQEGEMVQCPNPCSPVPPVDSTTDPGRDLVPSQEIMAQSPSDLVVGTGSDVRMMQHPSQNLEGEQGNLSATPTAPLTKEDLQHQHKLLLSEGEMAWSSDTSAQTAAPQDGKPNGNPSSKAPRPRNPLIDAVVAHDQSKLRKVTERVRPQIPQKVDERDSLLEQIRTKSFNLKPAATTRPSIQGPKTNLKVAAILEKANAIRQALAGSDEDDDADSWSDS</sequence>
<reference evidence="9" key="1">
    <citation type="journal article" date="2023" name="Science">
        <title>Elucidation of the pathway for biosynthesis of saponin adjuvants from the soapbark tree.</title>
        <authorList>
            <person name="Reed J."/>
            <person name="Orme A."/>
            <person name="El-Demerdash A."/>
            <person name="Owen C."/>
            <person name="Martin L.B.B."/>
            <person name="Misra R.C."/>
            <person name="Kikuchi S."/>
            <person name="Rejzek M."/>
            <person name="Martin A.C."/>
            <person name="Harkess A."/>
            <person name="Leebens-Mack J."/>
            <person name="Louveau T."/>
            <person name="Stephenson M.J."/>
            <person name="Osbourn A."/>
        </authorList>
    </citation>
    <scope>NUCLEOTIDE SEQUENCE</scope>
    <source>
        <strain evidence="9">S10</strain>
    </source>
</reference>
<evidence type="ECO:0000256" key="1">
    <source>
        <dbReference type="ARBA" id="ARBA00004245"/>
    </source>
</evidence>
<dbReference type="InterPro" id="IPR003124">
    <property type="entry name" value="WH2_dom"/>
</dbReference>
<dbReference type="EMBL" id="JARAOO010000007">
    <property type="protein sequence ID" value="KAJ7961140.1"/>
    <property type="molecule type" value="Genomic_DNA"/>
</dbReference>
<dbReference type="PANTHER" id="PTHR12902:SF1">
    <property type="entry name" value="WISKOTT-ALDRICH SYNDROME PROTEIN FAMILY MEMBER"/>
    <property type="match status" value="1"/>
</dbReference>
<dbReference type="GO" id="GO:0003779">
    <property type="term" value="F:actin binding"/>
    <property type="evidence" value="ECO:0007669"/>
    <property type="project" value="UniProtKB-UniRule"/>
</dbReference>
<evidence type="ECO:0000256" key="3">
    <source>
        <dbReference type="ARBA" id="ARBA00022490"/>
    </source>
</evidence>
<dbReference type="Gene3D" id="1.20.5.340">
    <property type="match status" value="1"/>
</dbReference>
<feature type="region of interest" description="Disordered" evidence="7">
    <location>
        <begin position="568"/>
        <end position="600"/>
    </location>
</feature>
<feature type="compositionally biased region" description="Polar residues" evidence="7">
    <location>
        <begin position="581"/>
        <end position="591"/>
    </location>
</feature>
<feature type="compositionally biased region" description="Polar residues" evidence="7">
    <location>
        <begin position="915"/>
        <end position="934"/>
    </location>
</feature>
<feature type="compositionally biased region" description="Low complexity" evidence="7">
    <location>
        <begin position="457"/>
        <end position="467"/>
    </location>
</feature>
<dbReference type="GO" id="GO:0005856">
    <property type="term" value="C:cytoskeleton"/>
    <property type="evidence" value="ECO:0007669"/>
    <property type="project" value="UniProtKB-SubCell"/>
</dbReference>
<evidence type="ECO:0000256" key="5">
    <source>
        <dbReference type="ARBA" id="ARBA00055640"/>
    </source>
</evidence>
<feature type="domain" description="WH2" evidence="8">
    <location>
        <begin position="1496"/>
        <end position="1514"/>
    </location>
</feature>
<evidence type="ECO:0000256" key="4">
    <source>
        <dbReference type="ARBA" id="ARBA00023212"/>
    </source>
</evidence>
<feature type="compositionally biased region" description="Polar residues" evidence="7">
    <location>
        <begin position="1437"/>
        <end position="1446"/>
    </location>
</feature>
<dbReference type="GO" id="GO:0071933">
    <property type="term" value="F:Arp2/3 complex binding"/>
    <property type="evidence" value="ECO:0007669"/>
    <property type="project" value="TreeGrafter"/>
</dbReference>
<feature type="compositionally biased region" description="Polar residues" evidence="7">
    <location>
        <begin position="434"/>
        <end position="448"/>
    </location>
</feature>
<comment type="function">
    <text evidence="5">Involved in regulation of actin and microtubule organization. Part of a WAVE complex that activates the Arp2/3 complex. Regulates trichome branch positioning and expansion.</text>
</comment>
<evidence type="ECO:0000313" key="9">
    <source>
        <dbReference type="EMBL" id="KAJ7961140.1"/>
    </source>
</evidence>
<feature type="region of interest" description="Disordered" evidence="7">
    <location>
        <begin position="915"/>
        <end position="1007"/>
    </location>
</feature>
<evidence type="ECO:0000256" key="7">
    <source>
        <dbReference type="SAM" id="MobiDB-lite"/>
    </source>
</evidence>
<dbReference type="GO" id="GO:0034237">
    <property type="term" value="F:protein kinase A regulatory subunit binding"/>
    <property type="evidence" value="ECO:0007669"/>
    <property type="project" value="TreeGrafter"/>
</dbReference>
<dbReference type="GO" id="GO:2000601">
    <property type="term" value="P:positive regulation of Arp2/3 complex-mediated actin nucleation"/>
    <property type="evidence" value="ECO:0007669"/>
    <property type="project" value="TreeGrafter"/>
</dbReference>